<evidence type="ECO:0000259" key="8">
    <source>
        <dbReference type="Pfam" id="PF09335"/>
    </source>
</evidence>
<evidence type="ECO:0000256" key="5">
    <source>
        <dbReference type="ARBA" id="ARBA00022989"/>
    </source>
</evidence>
<evidence type="ECO:0000313" key="9">
    <source>
        <dbReference type="EMBL" id="MBP1936171.1"/>
    </source>
</evidence>
<comment type="caution">
    <text evidence="9">The sequence shown here is derived from an EMBL/GenBank/DDBJ whole genome shotgun (WGS) entry which is preliminary data.</text>
</comment>
<comment type="similarity">
    <text evidence="2">Belongs to the DedA family.</text>
</comment>
<dbReference type="InterPro" id="IPR051311">
    <property type="entry name" value="DedA_domain"/>
</dbReference>
<dbReference type="Pfam" id="PF09335">
    <property type="entry name" value="VTT_dom"/>
    <property type="match status" value="1"/>
</dbReference>
<dbReference type="InterPro" id="IPR032816">
    <property type="entry name" value="VTT_dom"/>
</dbReference>
<dbReference type="RefSeq" id="WP_209846042.1">
    <property type="nucleotide sequence ID" value="NZ_CBCRVE010000002.1"/>
</dbReference>
<evidence type="ECO:0000256" key="2">
    <source>
        <dbReference type="ARBA" id="ARBA00010792"/>
    </source>
</evidence>
<accession>A0ABS4H127</accession>
<comment type="subcellular location">
    <subcellularLocation>
        <location evidence="1">Cell membrane</location>
        <topology evidence="1">Multi-pass membrane protein</topology>
    </subcellularLocation>
</comment>
<sequence>MLHSLIEFISSIAAYFVQSFGVVGIFMAMMLESACIPLPSEVIMLTGGFIVHQGSFPFWEVVCAGVLGNLVGSMLIYWVGAKGARSVLEKYGKFILLNHKHLRQSELWFKKYGEWTAFFSRNLPFVRTFISLPAGISGMNFYKFCMYTFLGCLPWNIALTYLGYKLGENWKIVESFIHPVTYGVIALMILLIARYVMKAMRQKKQLTLYKLLRENNEEL</sequence>
<evidence type="ECO:0000256" key="7">
    <source>
        <dbReference type="SAM" id="Phobius"/>
    </source>
</evidence>
<gene>
    <name evidence="9" type="ORF">J2Z20_001032</name>
</gene>
<evidence type="ECO:0000256" key="4">
    <source>
        <dbReference type="ARBA" id="ARBA00022692"/>
    </source>
</evidence>
<feature type="transmembrane region" description="Helical" evidence="7">
    <location>
        <begin position="12"/>
        <end position="31"/>
    </location>
</feature>
<protein>
    <submittedName>
        <fullName evidence="9">Membrane protein DedA with SNARE-associated domain</fullName>
    </submittedName>
</protein>
<feature type="transmembrane region" description="Helical" evidence="7">
    <location>
        <begin position="176"/>
        <end position="196"/>
    </location>
</feature>
<feature type="domain" description="VTT" evidence="8">
    <location>
        <begin position="38"/>
        <end position="164"/>
    </location>
</feature>
<dbReference type="PANTHER" id="PTHR42709:SF6">
    <property type="entry name" value="UNDECAPRENYL PHOSPHATE TRANSPORTER A"/>
    <property type="match status" value="1"/>
</dbReference>
<evidence type="ECO:0000256" key="3">
    <source>
        <dbReference type="ARBA" id="ARBA00022475"/>
    </source>
</evidence>
<dbReference type="EMBL" id="JAGGKP010000001">
    <property type="protein sequence ID" value="MBP1936171.1"/>
    <property type="molecule type" value="Genomic_DNA"/>
</dbReference>
<proteinExistence type="inferred from homology"/>
<name>A0ABS4H127_9BACL</name>
<feature type="transmembrane region" description="Helical" evidence="7">
    <location>
        <begin position="144"/>
        <end position="164"/>
    </location>
</feature>
<keyword evidence="6 7" id="KW-0472">Membrane</keyword>
<dbReference type="PANTHER" id="PTHR42709">
    <property type="entry name" value="ALKALINE PHOSPHATASE LIKE PROTEIN"/>
    <property type="match status" value="1"/>
</dbReference>
<evidence type="ECO:0000313" key="10">
    <source>
        <dbReference type="Proteomes" id="UP001519273"/>
    </source>
</evidence>
<evidence type="ECO:0000256" key="6">
    <source>
        <dbReference type="ARBA" id="ARBA00023136"/>
    </source>
</evidence>
<keyword evidence="4 7" id="KW-0812">Transmembrane</keyword>
<reference evidence="9 10" key="1">
    <citation type="submission" date="2021-03" db="EMBL/GenBank/DDBJ databases">
        <title>Genomic Encyclopedia of Type Strains, Phase IV (KMG-IV): sequencing the most valuable type-strain genomes for metagenomic binning, comparative biology and taxonomic classification.</title>
        <authorList>
            <person name="Goeker M."/>
        </authorList>
    </citation>
    <scope>NUCLEOTIDE SEQUENCE [LARGE SCALE GENOMIC DNA]</scope>
    <source>
        <strain evidence="9 10">DSM 23491</strain>
    </source>
</reference>
<keyword evidence="3" id="KW-1003">Cell membrane</keyword>
<evidence type="ECO:0000256" key="1">
    <source>
        <dbReference type="ARBA" id="ARBA00004651"/>
    </source>
</evidence>
<dbReference type="Proteomes" id="UP001519273">
    <property type="component" value="Unassembled WGS sequence"/>
</dbReference>
<feature type="transmembrane region" description="Helical" evidence="7">
    <location>
        <begin position="58"/>
        <end position="80"/>
    </location>
</feature>
<organism evidence="9 10">
    <name type="scientific">Paenibacillus sediminis</name>
    <dbReference type="NCBI Taxonomy" id="664909"/>
    <lineage>
        <taxon>Bacteria</taxon>
        <taxon>Bacillati</taxon>
        <taxon>Bacillota</taxon>
        <taxon>Bacilli</taxon>
        <taxon>Bacillales</taxon>
        <taxon>Paenibacillaceae</taxon>
        <taxon>Paenibacillus</taxon>
    </lineage>
</organism>
<keyword evidence="10" id="KW-1185">Reference proteome</keyword>
<keyword evidence="5 7" id="KW-1133">Transmembrane helix</keyword>